<gene>
    <name evidence="1" type="ORF">HPA02_34960</name>
</gene>
<name>A0A510XCV1_9GAMM</name>
<reference evidence="1 2" key="1">
    <citation type="submission" date="2019-07" db="EMBL/GenBank/DDBJ databases">
        <title>Whole genome shotgun sequence of Halomonas pacifica NBRC 102220.</title>
        <authorList>
            <person name="Hosoyama A."/>
            <person name="Uohara A."/>
            <person name="Ohji S."/>
            <person name="Ichikawa N."/>
        </authorList>
    </citation>
    <scope>NUCLEOTIDE SEQUENCE [LARGE SCALE GENOMIC DNA]</scope>
    <source>
        <strain evidence="1 2">NBRC 102220</strain>
    </source>
</reference>
<dbReference type="Pfam" id="PF11672">
    <property type="entry name" value="DUF3268"/>
    <property type="match status" value="1"/>
</dbReference>
<comment type="caution">
    <text evidence="1">The sequence shown here is derived from an EMBL/GenBank/DDBJ whole genome shotgun (WGS) entry which is preliminary data.</text>
</comment>
<protein>
    <submittedName>
        <fullName evidence="1">Uncharacterized protein</fullName>
    </submittedName>
</protein>
<evidence type="ECO:0000313" key="1">
    <source>
        <dbReference type="EMBL" id="GEK49213.1"/>
    </source>
</evidence>
<dbReference type="AlphaFoldDB" id="A0A510XCV1"/>
<organism evidence="1 2">
    <name type="scientific">Bisbaumannia pacifica</name>
    <dbReference type="NCBI Taxonomy" id="77098"/>
    <lineage>
        <taxon>Bacteria</taxon>
        <taxon>Pseudomonadati</taxon>
        <taxon>Pseudomonadota</taxon>
        <taxon>Gammaproteobacteria</taxon>
        <taxon>Oceanospirillales</taxon>
        <taxon>Halomonadaceae</taxon>
        <taxon>Bisbaumannia</taxon>
    </lineage>
</organism>
<dbReference type="OrthoDB" id="1028010at2"/>
<proteinExistence type="predicted"/>
<sequence length="140" mass="15751">MQGLTPICPYCGQFSRQVGGDAIYPHRPDLYHKTFYQCAPCDAHVGTHPGTDKPLGRLANAELREWKQRTHAAFDPIWKDRYLRKSAADPDYKKGMARGGRYKRLAELMGIDKEDCHIGMFDVAACQLAIQICESGALHD</sequence>
<dbReference type="EMBL" id="BJUK01000079">
    <property type="protein sequence ID" value="GEK49213.1"/>
    <property type="molecule type" value="Genomic_DNA"/>
</dbReference>
<dbReference type="InterPro" id="IPR021686">
    <property type="entry name" value="DUF3268"/>
</dbReference>
<accession>A0A510XCV1</accession>
<dbReference type="RefSeq" id="WP_146804524.1">
    <property type="nucleotide sequence ID" value="NZ_BJUK01000079.1"/>
</dbReference>
<evidence type="ECO:0000313" key="2">
    <source>
        <dbReference type="Proteomes" id="UP000321275"/>
    </source>
</evidence>
<dbReference type="Proteomes" id="UP000321275">
    <property type="component" value="Unassembled WGS sequence"/>
</dbReference>
<keyword evidence="2" id="KW-1185">Reference proteome</keyword>